<evidence type="ECO:0000313" key="2">
    <source>
        <dbReference type="Proteomes" id="UP000078387"/>
    </source>
</evidence>
<gene>
    <name evidence="1" type="ORF">CL6EHI_173600</name>
</gene>
<dbReference type="VEuPathDB" id="AmoebaDB:EHI_173600"/>
<dbReference type="VEuPathDB" id="AmoebaDB:EHI5A_178170"/>
<comment type="caution">
    <text evidence="1">The sequence shown here is derived from an EMBL/GenBank/DDBJ whole genome shotgun (WGS) entry which is preliminary data.</text>
</comment>
<dbReference type="EMBL" id="BDEQ01000001">
    <property type="protein sequence ID" value="GAT98683.1"/>
    <property type="molecule type" value="Genomic_DNA"/>
</dbReference>
<dbReference type="OMA" id="NINRPKD"/>
<name>A0A5K1U458_ENTHI</name>
<protein>
    <submittedName>
        <fullName evidence="1">Uncharacterized protein</fullName>
    </submittedName>
</protein>
<evidence type="ECO:0000313" key="1">
    <source>
        <dbReference type="EMBL" id="GAT98683.1"/>
    </source>
</evidence>
<dbReference type="VEuPathDB" id="AmoebaDB:KM1_205450"/>
<sequence>MSNMNRPKDDIYADVASMDVMDVYTESRADPNVNSFLKKFFYTMREPSYIDWKLNNSDKIKNDDERQDLLRQKLESIRRCERMSEYLDEINIGLASFNSWNRKFAKKLNQKTINQSTIPEWVRRCSSREKEIAVVEERERGALLSVSEKGDKEKKPKKVDKED</sequence>
<organism evidence="1 2">
    <name type="scientific">Entamoeba histolytica</name>
    <dbReference type="NCBI Taxonomy" id="5759"/>
    <lineage>
        <taxon>Eukaryota</taxon>
        <taxon>Amoebozoa</taxon>
        <taxon>Evosea</taxon>
        <taxon>Archamoebae</taxon>
        <taxon>Mastigamoebida</taxon>
        <taxon>Entamoebidae</taxon>
        <taxon>Entamoeba</taxon>
    </lineage>
</organism>
<reference evidence="1 2" key="1">
    <citation type="submission" date="2016-05" db="EMBL/GenBank/DDBJ databases">
        <title>First whole genome sequencing of Entamoeba histolytica HM1:IMSS-clone-6.</title>
        <authorList>
            <person name="Mukherjee Avik.K."/>
            <person name="Izumyama S."/>
            <person name="Nakada-Tsukui K."/>
            <person name="Nozaki T."/>
        </authorList>
    </citation>
    <scope>NUCLEOTIDE SEQUENCE [LARGE SCALE GENOMIC DNA]</scope>
    <source>
        <strain evidence="1 2">HM1:IMSS clone 6</strain>
    </source>
</reference>
<proteinExistence type="predicted"/>
<accession>A0A5K1U458</accession>
<dbReference type="Proteomes" id="UP000078387">
    <property type="component" value="Unassembled WGS sequence"/>
</dbReference>
<dbReference type="VEuPathDB" id="AmoebaDB:EHI8A_145770"/>
<dbReference type="AlphaFoldDB" id="A0A5K1U458"/>
<dbReference type="VEuPathDB" id="AmoebaDB:EHI7A_129100"/>